<organism evidence="2 3">
    <name type="scientific">Alloacidobacterium dinghuense</name>
    <dbReference type="NCBI Taxonomy" id="2763107"/>
    <lineage>
        <taxon>Bacteria</taxon>
        <taxon>Pseudomonadati</taxon>
        <taxon>Acidobacteriota</taxon>
        <taxon>Terriglobia</taxon>
        <taxon>Terriglobales</taxon>
        <taxon>Acidobacteriaceae</taxon>
        <taxon>Alloacidobacterium</taxon>
    </lineage>
</organism>
<keyword evidence="3" id="KW-1185">Reference proteome</keyword>
<feature type="chain" id="PRO_5028931554" description="Outer membrane lipoprotein-sorting protein" evidence="1">
    <location>
        <begin position="22"/>
        <end position="258"/>
    </location>
</feature>
<keyword evidence="1" id="KW-0732">Signal</keyword>
<dbReference type="AlphaFoldDB" id="A0A7G8BM28"/>
<dbReference type="KEGG" id="adin:H7849_06570"/>
<evidence type="ECO:0008006" key="4">
    <source>
        <dbReference type="Google" id="ProtNLM"/>
    </source>
</evidence>
<gene>
    <name evidence="2" type="ORF">H7849_06570</name>
</gene>
<proteinExistence type="predicted"/>
<accession>A0A7G8BM28</accession>
<evidence type="ECO:0000313" key="3">
    <source>
        <dbReference type="Proteomes" id="UP000515312"/>
    </source>
</evidence>
<dbReference type="RefSeq" id="WP_186745134.1">
    <property type="nucleotide sequence ID" value="NZ_CP060394.1"/>
</dbReference>
<sequence>MHPARLVLFALLTATALSAQNADTQPDGFTILQQMSDHYAKASDWYIQATEEQTTTTDYSRQWAKTILIGAASGNRYHYEGRSEFGSALHISDGKTAWDLRLNEHEYTQAPAPANGYQQPKGWPINDQTAQQAIYLKKKFAGFSKHYNSATRLPDEVISLNGSEIPSYVVQVTQAQRKGQQSAETSRDETLWIDKATWTVRKTVEHTNTFLFSGSAQVPLVEDTVTTYETAQLNSPVPETLFHFEPPPRCEADRKVQR</sequence>
<feature type="signal peptide" evidence="1">
    <location>
        <begin position="1"/>
        <end position="21"/>
    </location>
</feature>
<reference evidence="2 3" key="1">
    <citation type="submission" date="2020-08" db="EMBL/GenBank/DDBJ databases">
        <title>Edaphobacter telluris sp. nov. and Acidobacterium dinghuensis sp. nov., two acidobacteria isolated from forest soil.</title>
        <authorList>
            <person name="Fu J."/>
            <person name="Qiu L."/>
        </authorList>
    </citation>
    <scope>NUCLEOTIDE SEQUENCE [LARGE SCALE GENOMIC DNA]</scope>
    <source>
        <strain evidence="2">4Y35</strain>
    </source>
</reference>
<evidence type="ECO:0000313" key="2">
    <source>
        <dbReference type="EMBL" id="QNI33598.1"/>
    </source>
</evidence>
<name>A0A7G8BM28_9BACT</name>
<dbReference type="EMBL" id="CP060394">
    <property type="protein sequence ID" value="QNI33598.1"/>
    <property type="molecule type" value="Genomic_DNA"/>
</dbReference>
<dbReference type="Proteomes" id="UP000515312">
    <property type="component" value="Chromosome"/>
</dbReference>
<evidence type="ECO:0000256" key="1">
    <source>
        <dbReference type="SAM" id="SignalP"/>
    </source>
</evidence>
<dbReference type="Gene3D" id="2.50.20.10">
    <property type="entry name" value="Lipoprotein localisation LolA/LolB/LppX"/>
    <property type="match status" value="1"/>
</dbReference>
<protein>
    <recommendedName>
        <fullName evidence="4">Outer membrane lipoprotein-sorting protein</fullName>
    </recommendedName>
</protein>